<keyword evidence="7 13" id="KW-0418">Kinase</keyword>
<dbReference type="Pfam" id="PF22973">
    <property type="entry name" value="GWD1_pHisD"/>
    <property type="match status" value="1"/>
</dbReference>
<dbReference type="Gene3D" id="3.30.470.20">
    <property type="entry name" value="ATP-grasp fold, B domain"/>
    <property type="match status" value="1"/>
</dbReference>
<dbReference type="Gene3D" id="2.60.40.10">
    <property type="entry name" value="Immunoglobulins"/>
    <property type="match status" value="1"/>
</dbReference>
<evidence type="ECO:0000256" key="9">
    <source>
        <dbReference type="ARBA" id="ARBA00022842"/>
    </source>
</evidence>
<evidence type="ECO:0000256" key="11">
    <source>
        <dbReference type="SAM" id="MobiDB-lite"/>
    </source>
</evidence>
<sequence>MDTLRVLKCYSNNPFLETQSTKQRTTSSYRIVGFLKPRLRLSNHRGRYHLGFQKHLSSPIVCAVSTQTREEEMKSKSGRGTVHLSLRLDHQVKFGEHVAVLGSTKEFGSWKKKKQLNWTETGWVCDMECKAGETIEFKFVVEQMDKSLVWEGGDNRVLKLPQSGSFEFICHWNMTNEPVNLLPVDGNEYEVEVESVGEFQDDNGSSNLESATNTFVQGWQGKEASFMKSNEHGGRERQRHWDTSGLEGVSLKLVEGDKSAKNWWKKLEVIRDLVVGTKDGAERLDALVLAAVYLKWINTGSIPCYEDGGHHRPNHHAEISRQIFRELERIYSRKDTSPQELLVIRKIHPCLPSFKAEFTASVPLTRIRDIAHRNDIPHDLKQEIKHTIQNKLHRCAGPEDLIATAAMLERITKTPGQYNDAFVEQFKIFHHELKDFFNAASLTEQLDSLKDSFDEKSKARLSSFLECKKALDNFQGTPDVRGNGIDILINTIQSLNDLREIVTKGLESGIRNDAPDSAIAMRQKWRLAEIGLEDYAFVLMSRYLNALDAAGGAQWLAENVNPKNVNSWNDPIGALVIGIRQLGLSGWKLEECKAIENELVAWKEKGLSEKEGSEDGKTIWALRIKATLDRSKRLIDEYSGALLQIFPPKVEMLGKALGIPENSVRTFTEAEIRAGIIFQVSKLCTMLLKAVRTTLGSQGFDVLVPGLAHGTLIQVERIVPGILPSSVDGPVILMVSKADGDEEVTAAGNNIVGVILLQELPHLSHLGVRARQEKVTFVTCEDDDKIENIKKLEGKYVSLDASPSGVNVSPSSVKDGVRDSPVEISSNGTPTESVNKSIYSSQGVSTGDIIPLADADVQTSGAKAASCGTLASLAAVSAKVKNDQGVPASFNVPNGAVIPFGTMELAIKENQSTESFESLLEQLETAKMDGGELDRLCNDLQNLITSVQLPNKIIESLGKLFENNARLIVRSSANVEDLAGMSAAGLYDSIPNVTLSNPDNFGNAVCQVWASLYTRRAVLSRRFAGVPQKAASMAVLVQEMLSPDLSFVLHTVSPTDNDHNLVEAEIAPGLGETLASGTRGTPWRLSSGKFDGVG</sequence>
<keyword evidence="9" id="KW-0460">Magnesium</keyword>
<evidence type="ECO:0000256" key="3">
    <source>
        <dbReference type="ARBA" id="ARBA00011738"/>
    </source>
</evidence>
<organism evidence="13 14">
    <name type="scientific">Artemisia annua</name>
    <name type="common">Sweet wormwood</name>
    <dbReference type="NCBI Taxonomy" id="35608"/>
    <lineage>
        <taxon>Eukaryota</taxon>
        <taxon>Viridiplantae</taxon>
        <taxon>Streptophyta</taxon>
        <taxon>Embryophyta</taxon>
        <taxon>Tracheophyta</taxon>
        <taxon>Spermatophyta</taxon>
        <taxon>Magnoliopsida</taxon>
        <taxon>eudicotyledons</taxon>
        <taxon>Gunneridae</taxon>
        <taxon>Pentapetalae</taxon>
        <taxon>asterids</taxon>
        <taxon>campanulids</taxon>
        <taxon>Asterales</taxon>
        <taxon>Asteraceae</taxon>
        <taxon>Asteroideae</taxon>
        <taxon>Anthemideae</taxon>
        <taxon>Artemisiinae</taxon>
        <taxon>Artemisia</taxon>
    </lineage>
</organism>
<evidence type="ECO:0000256" key="1">
    <source>
        <dbReference type="ARBA" id="ARBA00001946"/>
    </source>
</evidence>
<name>A0A2U1NSV0_ARTAN</name>
<dbReference type="OrthoDB" id="6123450at2759"/>
<evidence type="ECO:0000256" key="2">
    <source>
        <dbReference type="ARBA" id="ARBA00007837"/>
    </source>
</evidence>
<dbReference type="GO" id="GO:0016301">
    <property type="term" value="F:kinase activity"/>
    <property type="evidence" value="ECO:0007669"/>
    <property type="project" value="UniProtKB-KW"/>
</dbReference>
<keyword evidence="14" id="KW-1185">Reference proteome</keyword>
<comment type="subunit">
    <text evidence="3">Homodimer.</text>
</comment>
<dbReference type="STRING" id="35608.A0A2U1NSV0"/>
<dbReference type="AlphaFoldDB" id="A0A2U1NSV0"/>
<dbReference type="PROSITE" id="PS51166">
    <property type="entry name" value="CBM20"/>
    <property type="match status" value="1"/>
</dbReference>
<evidence type="ECO:0000313" key="13">
    <source>
        <dbReference type="EMBL" id="PWA76564.1"/>
    </source>
</evidence>
<reference evidence="13 14" key="1">
    <citation type="journal article" date="2018" name="Mol. Plant">
        <title>The genome of Artemisia annua provides insight into the evolution of Asteraceae family and artemisinin biosynthesis.</title>
        <authorList>
            <person name="Shen Q."/>
            <person name="Zhang L."/>
            <person name="Liao Z."/>
            <person name="Wang S."/>
            <person name="Yan T."/>
            <person name="Shi P."/>
            <person name="Liu M."/>
            <person name="Fu X."/>
            <person name="Pan Q."/>
            <person name="Wang Y."/>
            <person name="Lv Z."/>
            <person name="Lu X."/>
            <person name="Zhang F."/>
            <person name="Jiang W."/>
            <person name="Ma Y."/>
            <person name="Chen M."/>
            <person name="Hao X."/>
            <person name="Li L."/>
            <person name="Tang Y."/>
            <person name="Lv G."/>
            <person name="Zhou Y."/>
            <person name="Sun X."/>
            <person name="Brodelius P.E."/>
            <person name="Rose J.K.C."/>
            <person name="Tang K."/>
        </authorList>
    </citation>
    <scope>NUCLEOTIDE SEQUENCE [LARGE SCALE GENOMIC DNA]</scope>
    <source>
        <strain evidence="14">cv. Huhao1</strain>
        <tissue evidence="13">Leaf</tissue>
    </source>
</reference>
<dbReference type="PANTHER" id="PTHR47453">
    <property type="entry name" value="PHOSPHOGLUCAN, WATER DIKINASE, CHLOROPLASTIC"/>
    <property type="match status" value="1"/>
</dbReference>
<dbReference type="InterPro" id="IPR013815">
    <property type="entry name" value="ATP_grasp_subdomain_1"/>
</dbReference>
<keyword evidence="6" id="KW-0547">Nucleotide-binding</keyword>
<evidence type="ECO:0000256" key="6">
    <source>
        <dbReference type="ARBA" id="ARBA00022741"/>
    </source>
</evidence>
<dbReference type="SUPFAM" id="SSF56059">
    <property type="entry name" value="Glutathione synthetase ATP-binding domain-like"/>
    <property type="match status" value="1"/>
</dbReference>
<keyword evidence="10" id="KW-0119">Carbohydrate metabolism</keyword>
<proteinExistence type="inferred from homology"/>
<dbReference type="GO" id="GO:0005524">
    <property type="term" value="F:ATP binding"/>
    <property type="evidence" value="ECO:0007669"/>
    <property type="project" value="UniProtKB-KW"/>
</dbReference>
<evidence type="ECO:0000313" key="14">
    <source>
        <dbReference type="Proteomes" id="UP000245207"/>
    </source>
</evidence>
<dbReference type="GO" id="GO:2001070">
    <property type="term" value="F:starch binding"/>
    <property type="evidence" value="ECO:0007669"/>
    <property type="project" value="InterPro"/>
</dbReference>
<dbReference type="InterPro" id="IPR002192">
    <property type="entry name" value="PPDK_AMP/ATP-bd"/>
</dbReference>
<keyword evidence="4" id="KW-0808">Transferase</keyword>
<evidence type="ECO:0000256" key="8">
    <source>
        <dbReference type="ARBA" id="ARBA00022840"/>
    </source>
</evidence>
<comment type="caution">
    <text evidence="13">The sequence shown here is derived from an EMBL/GenBank/DDBJ whole genome shotgun (WGS) entry which is preliminary data.</text>
</comment>
<dbReference type="InterPro" id="IPR002044">
    <property type="entry name" value="CBM20"/>
</dbReference>
<dbReference type="InterPro" id="IPR013784">
    <property type="entry name" value="Carb-bd-like_fold"/>
</dbReference>
<dbReference type="Gene3D" id="3.30.1490.20">
    <property type="entry name" value="ATP-grasp fold, A domain"/>
    <property type="match status" value="1"/>
</dbReference>
<feature type="compositionally biased region" description="Polar residues" evidence="11">
    <location>
        <begin position="823"/>
        <end position="836"/>
    </location>
</feature>
<dbReference type="SMART" id="SM01065">
    <property type="entry name" value="CBM_2"/>
    <property type="match status" value="1"/>
</dbReference>
<keyword evidence="5" id="KW-0479">Metal-binding</keyword>
<dbReference type="InterPro" id="IPR013783">
    <property type="entry name" value="Ig-like_fold"/>
</dbReference>
<feature type="domain" description="CBM20" evidence="12">
    <location>
        <begin position="74"/>
        <end position="174"/>
    </location>
</feature>
<protein>
    <submittedName>
        <fullName evidence="13">Catalytic,carbohydrate kinase,phosphoglucan, water dikinase</fullName>
    </submittedName>
</protein>
<dbReference type="GO" id="GO:0046872">
    <property type="term" value="F:metal ion binding"/>
    <property type="evidence" value="ECO:0007669"/>
    <property type="project" value="UniProtKB-KW"/>
</dbReference>
<dbReference type="InterPro" id="IPR054481">
    <property type="entry name" value="GWD1_pHisD"/>
</dbReference>
<evidence type="ECO:0000256" key="4">
    <source>
        <dbReference type="ARBA" id="ARBA00022679"/>
    </source>
</evidence>
<evidence type="ECO:0000256" key="5">
    <source>
        <dbReference type="ARBA" id="ARBA00022723"/>
    </source>
</evidence>
<dbReference type="Pfam" id="PF01326">
    <property type="entry name" value="PPDK_N"/>
    <property type="match status" value="1"/>
</dbReference>
<evidence type="ECO:0000256" key="10">
    <source>
        <dbReference type="ARBA" id="ARBA00023277"/>
    </source>
</evidence>
<keyword evidence="8" id="KW-0067">ATP-binding</keyword>
<comment type="cofactor">
    <cofactor evidence="1">
        <name>Mg(2+)</name>
        <dbReference type="ChEBI" id="CHEBI:18420"/>
    </cofactor>
</comment>
<dbReference type="Proteomes" id="UP000245207">
    <property type="component" value="Unassembled WGS sequence"/>
</dbReference>
<dbReference type="PANTHER" id="PTHR47453:SF1">
    <property type="entry name" value="PHOSPHOGLUCAN, WATER DIKINASE, CHLOROPLASTIC"/>
    <property type="match status" value="1"/>
</dbReference>
<evidence type="ECO:0000256" key="7">
    <source>
        <dbReference type="ARBA" id="ARBA00022777"/>
    </source>
</evidence>
<dbReference type="EMBL" id="PKPP01002251">
    <property type="protein sequence ID" value="PWA76564.1"/>
    <property type="molecule type" value="Genomic_DNA"/>
</dbReference>
<dbReference type="Pfam" id="PF00686">
    <property type="entry name" value="CBM_20"/>
    <property type="match status" value="1"/>
</dbReference>
<comment type="similarity">
    <text evidence="2">Belongs to the PEP-utilizing enzyme family.</text>
</comment>
<gene>
    <name evidence="13" type="ORF">CTI12_AA233340</name>
</gene>
<accession>A0A2U1NSV0</accession>
<evidence type="ECO:0000259" key="12">
    <source>
        <dbReference type="PROSITE" id="PS51166"/>
    </source>
</evidence>
<feature type="region of interest" description="Disordered" evidence="11">
    <location>
        <begin position="807"/>
        <end position="836"/>
    </location>
</feature>
<dbReference type="SUPFAM" id="SSF49452">
    <property type="entry name" value="Starch-binding domain-like"/>
    <property type="match status" value="1"/>
</dbReference>